<keyword evidence="6" id="KW-1185">Reference proteome</keyword>
<comment type="caution">
    <text evidence="5">The sequence shown here is derived from an EMBL/GenBank/DDBJ whole genome shotgun (WGS) entry which is preliminary data.</text>
</comment>
<dbReference type="InterPro" id="IPR039532">
    <property type="entry name" value="TetR_C_Firmicutes"/>
</dbReference>
<name>A0A9Q4FZE0_SALAG</name>
<dbReference type="PANTHER" id="PTHR43479:SF7">
    <property type="entry name" value="TETR-FAMILY TRANSCRIPTIONAL REGULATOR"/>
    <property type="match status" value="1"/>
</dbReference>
<dbReference type="AlphaFoldDB" id="A0A9Q4FZE0"/>
<dbReference type="InterPro" id="IPR001647">
    <property type="entry name" value="HTH_TetR"/>
</dbReference>
<dbReference type="EMBL" id="JABXYM010000001">
    <property type="protein sequence ID" value="MCR6097321.1"/>
    <property type="molecule type" value="Genomic_DNA"/>
</dbReference>
<dbReference type="RefSeq" id="WP_257821722.1">
    <property type="nucleotide sequence ID" value="NZ_JABXYM010000001.1"/>
</dbReference>
<organism evidence="5 6">
    <name type="scientific">Salipaludibacillus agaradhaerens</name>
    <name type="common">Bacillus agaradhaerens</name>
    <dbReference type="NCBI Taxonomy" id="76935"/>
    <lineage>
        <taxon>Bacteria</taxon>
        <taxon>Bacillati</taxon>
        <taxon>Bacillota</taxon>
        <taxon>Bacilli</taxon>
        <taxon>Bacillales</taxon>
        <taxon>Bacillaceae</taxon>
    </lineage>
</organism>
<evidence type="ECO:0000313" key="5">
    <source>
        <dbReference type="EMBL" id="MCR6097321.1"/>
    </source>
</evidence>
<dbReference type="Pfam" id="PF14278">
    <property type="entry name" value="TetR_C_8"/>
    <property type="match status" value="1"/>
</dbReference>
<dbReference type="InterPro" id="IPR050624">
    <property type="entry name" value="HTH-type_Tx_Regulator"/>
</dbReference>
<reference evidence="5" key="1">
    <citation type="submission" date="2020-06" db="EMBL/GenBank/DDBJ databases">
        <title>Insight into the genomes of haloalkaliphilic bacilli from Kenyan soda lakes.</title>
        <authorList>
            <person name="Mwirichia R."/>
            <person name="Villamizar G.C."/>
            <person name="Poehlein A."/>
            <person name="Mugweru J."/>
            <person name="Kipnyargis A."/>
            <person name="Kiplimo D."/>
            <person name="Orwa P."/>
            <person name="Daniel R."/>
        </authorList>
    </citation>
    <scope>NUCLEOTIDE SEQUENCE</scope>
    <source>
        <strain evidence="5">B1096_S55</strain>
    </source>
</reference>
<evidence type="ECO:0000256" key="2">
    <source>
        <dbReference type="ARBA" id="ARBA00023125"/>
    </source>
</evidence>
<dbReference type="SUPFAM" id="SSF46689">
    <property type="entry name" value="Homeodomain-like"/>
    <property type="match status" value="1"/>
</dbReference>
<keyword evidence="1" id="KW-0678">Repressor</keyword>
<keyword evidence="2 3" id="KW-0238">DNA-binding</keyword>
<feature type="DNA-binding region" description="H-T-H motif" evidence="3">
    <location>
        <begin position="33"/>
        <end position="52"/>
    </location>
</feature>
<dbReference type="PROSITE" id="PS50977">
    <property type="entry name" value="HTH_TETR_2"/>
    <property type="match status" value="1"/>
</dbReference>
<gene>
    <name evidence="5" type="ORF">HXA33_12275</name>
</gene>
<sequence>MDINEDRRVRKTKKALRNGLVELMVNKDLRNITVRELTDNVDIHRATFYAHYKDIYDLYDQVEDAVVEELNDLIMQNYSQPPSHFYRILFEYIIENKQLCQMLFGTKRESSFMVRLNVLFEQKCIETWRKDWKLSEVNEELKYHVGYHVQGCLAIINRWVESNFTYPMDELVKIIADIDRNMEDYFMKKKNKI</sequence>
<accession>A0A9Q4FZE0</accession>
<evidence type="ECO:0000256" key="3">
    <source>
        <dbReference type="PROSITE-ProRule" id="PRU00335"/>
    </source>
</evidence>
<protein>
    <submittedName>
        <fullName evidence="5">TetR/AcrR family transcriptional regulator</fullName>
    </submittedName>
</protein>
<proteinExistence type="predicted"/>
<evidence type="ECO:0000313" key="6">
    <source>
        <dbReference type="Proteomes" id="UP001057753"/>
    </source>
</evidence>
<evidence type="ECO:0000256" key="1">
    <source>
        <dbReference type="ARBA" id="ARBA00022491"/>
    </source>
</evidence>
<dbReference type="PANTHER" id="PTHR43479">
    <property type="entry name" value="ACREF/ENVCD OPERON REPRESSOR-RELATED"/>
    <property type="match status" value="1"/>
</dbReference>
<dbReference type="GO" id="GO:0003677">
    <property type="term" value="F:DNA binding"/>
    <property type="evidence" value="ECO:0007669"/>
    <property type="project" value="UniProtKB-UniRule"/>
</dbReference>
<dbReference type="Gene3D" id="1.10.357.10">
    <property type="entry name" value="Tetracycline Repressor, domain 2"/>
    <property type="match status" value="1"/>
</dbReference>
<feature type="domain" description="HTH tetR-type" evidence="4">
    <location>
        <begin position="10"/>
        <end position="70"/>
    </location>
</feature>
<dbReference type="Proteomes" id="UP001057753">
    <property type="component" value="Unassembled WGS sequence"/>
</dbReference>
<dbReference type="InterPro" id="IPR009057">
    <property type="entry name" value="Homeodomain-like_sf"/>
</dbReference>
<evidence type="ECO:0000259" key="4">
    <source>
        <dbReference type="PROSITE" id="PS50977"/>
    </source>
</evidence>